<dbReference type="EMBL" id="JAWQEG010000542">
    <property type="protein sequence ID" value="KAK3888655.1"/>
    <property type="molecule type" value="Genomic_DNA"/>
</dbReference>
<evidence type="ECO:0000313" key="2">
    <source>
        <dbReference type="EMBL" id="KAK3888655.1"/>
    </source>
</evidence>
<feature type="region of interest" description="Disordered" evidence="1">
    <location>
        <begin position="64"/>
        <end position="100"/>
    </location>
</feature>
<reference evidence="2" key="1">
    <citation type="submission" date="2023-10" db="EMBL/GenBank/DDBJ databases">
        <title>Genome assemblies of two species of porcelain crab, Petrolisthes cinctipes and Petrolisthes manimaculis (Anomura: Porcellanidae).</title>
        <authorList>
            <person name="Angst P."/>
        </authorList>
    </citation>
    <scope>NUCLEOTIDE SEQUENCE</scope>
    <source>
        <strain evidence="2">PB745_01</strain>
        <tissue evidence="2">Gill</tissue>
    </source>
</reference>
<comment type="caution">
    <text evidence="2">The sequence shown here is derived from an EMBL/GenBank/DDBJ whole genome shotgun (WGS) entry which is preliminary data.</text>
</comment>
<keyword evidence="3" id="KW-1185">Reference proteome</keyword>
<evidence type="ECO:0000313" key="3">
    <source>
        <dbReference type="Proteomes" id="UP001286313"/>
    </source>
</evidence>
<proteinExistence type="predicted"/>
<evidence type="ECO:0000256" key="1">
    <source>
        <dbReference type="SAM" id="MobiDB-lite"/>
    </source>
</evidence>
<dbReference type="AlphaFoldDB" id="A0AAE1L0N2"/>
<name>A0AAE1L0N2_PETCI</name>
<dbReference type="Proteomes" id="UP001286313">
    <property type="component" value="Unassembled WGS sequence"/>
</dbReference>
<accession>A0AAE1L0N2</accession>
<protein>
    <submittedName>
        <fullName evidence="2">Uncharacterized protein</fullName>
    </submittedName>
</protein>
<gene>
    <name evidence="2" type="ORF">Pcinc_007380</name>
</gene>
<sequence>MYIPTTSTPTHDTDAFWECELLQIKADLRKAMAPQQGPSGTSSRGLAVELCALEVDRKLAEIARRKSSCTSPPLQHPPTQPHHAATPLPHVKPTPRCFVV</sequence>
<organism evidence="2 3">
    <name type="scientific">Petrolisthes cinctipes</name>
    <name type="common">Flat porcelain crab</name>
    <dbReference type="NCBI Taxonomy" id="88211"/>
    <lineage>
        <taxon>Eukaryota</taxon>
        <taxon>Metazoa</taxon>
        <taxon>Ecdysozoa</taxon>
        <taxon>Arthropoda</taxon>
        <taxon>Crustacea</taxon>
        <taxon>Multicrustacea</taxon>
        <taxon>Malacostraca</taxon>
        <taxon>Eumalacostraca</taxon>
        <taxon>Eucarida</taxon>
        <taxon>Decapoda</taxon>
        <taxon>Pleocyemata</taxon>
        <taxon>Anomura</taxon>
        <taxon>Galatheoidea</taxon>
        <taxon>Porcellanidae</taxon>
        <taxon>Petrolisthes</taxon>
    </lineage>
</organism>